<evidence type="ECO:0000313" key="3">
    <source>
        <dbReference type="EMBL" id="MCC5599168.1"/>
    </source>
</evidence>
<gene>
    <name evidence="3" type="ORF">LC586_08045</name>
</gene>
<comment type="caution">
    <text evidence="3">The sequence shown here is derived from an EMBL/GenBank/DDBJ whole genome shotgun (WGS) entry which is preliminary data.</text>
</comment>
<evidence type="ECO:0000313" key="4">
    <source>
        <dbReference type="Proteomes" id="UP001199525"/>
    </source>
</evidence>
<dbReference type="InterPro" id="IPR038157">
    <property type="entry name" value="FeoA_core_dom"/>
</dbReference>
<evidence type="ECO:0000259" key="2">
    <source>
        <dbReference type="SMART" id="SM00899"/>
    </source>
</evidence>
<reference evidence="3 4" key="1">
    <citation type="journal article" date="2021" name="Microorganisms">
        <title>Genome Evolution of Filamentous Cyanobacterium Nostoc Species: From Facultative Symbiosis to Free Living.</title>
        <authorList>
            <person name="Huo D."/>
            <person name="Li H."/>
            <person name="Cai F."/>
            <person name="Guo X."/>
            <person name="Qiao Z."/>
            <person name="Wang W."/>
            <person name="Yu G."/>
            <person name="Li R."/>
        </authorList>
    </citation>
    <scope>NUCLEOTIDE SEQUENCE [LARGE SCALE GENOMIC DNA]</scope>
    <source>
        <strain evidence="3 4">CHAB 5714</strain>
    </source>
</reference>
<dbReference type="InterPro" id="IPR008988">
    <property type="entry name" value="Transcriptional_repressor_C"/>
</dbReference>
<keyword evidence="1" id="KW-0408">Iron</keyword>
<dbReference type="Pfam" id="PF04023">
    <property type="entry name" value="FeoA"/>
    <property type="match status" value="1"/>
</dbReference>
<dbReference type="InterPro" id="IPR007167">
    <property type="entry name" value="Fe-transptr_FeoA-like"/>
</dbReference>
<keyword evidence="4" id="KW-1185">Reference proteome</keyword>
<proteinExistence type="predicted"/>
<evidence type="ECO:0000256" key="1">
    <source>
        <dbReference type="ARBA" id="ARBA00023004"/>
    </source>
</evidence>
<dbReference type="SMART" id="SM00899">
    <property type="entry name" value="FeoA"/>
    <property type="match status" value="1"/>
</dbReference>
<name>A0ABS8I4P3_9NOSO</name>
<dbReference type="EMBL" id="JAIVFQ010000007">
    <property type="protein sequence ID" value="MCC5599168.1"/>
    <property type="molecule type" value="Genomic_DNA"/>
</dbReference>
<accession>A0ABS8I4P3</accession>
<feature type="domain" description="Ferrous iron transporter FeoA-like" evidence="2">
    <location>
        <begin position="10"/>
        <end position="80"/>
    </location>
</feature>
<sequence length="83" mass="9142">MFSPFSVTGCSLELLRTGERGIVTFCKSQYETILKKLISIGVTPGATITLQQKFSSLIIKIRNTSLALNIESICAIYVRIIDS</sequence>
<protein>
    <submittedName>
        <fullName evidence="3">Ferrous iron transport protein A</fullName>
    </submittedName>
</protein>
<dbReference type="RefSeq" id="WP_229484042.1">
    <property type="nucleotide sequence ID" value="NZ_JAIVFQ010000007.1"/>
</dbReference>
<dbReference type="Proteomes" id="UP001199525">
    <property type="component" value="Unassembled WGS sequence"/>
</dbReference>
<dbReference type="SUPFAM" id="SSF50037">
    <property type="entry name" value="C-terminal domain of transcriptional repressors"/>
    <property type="match status" value="1"/>
</dbReference>
<dbReference type="Gene3D" id="2.30.30.90">
    <property type="match status" value="1"/>
</dbReference>
<organism evidence="3 4">
    <name type="scientific">Nostoc favosum CHAB5714</name>
    <dbReference type="NCBI Taxonomy" id="2780399"/>
    <lineage>
        <taxon>Bacteria</taxon>
        <taxon>Bacillati</taxon>
        <taxon>Cyanobacteriota</taxon>
        <taxon>Cyanophyceae</taxon>
        <taxon>Nostocales</taxon>
        <taxon>Nostocaceae</taxon>
        <taxon>Nostoc</taxon>
        <taxon>Nostoc favosum</taxon>
    </lineage>
</organism>